<dbReference type="GO" id="GO:0046933">
    <property type="term" value="F:proton-transporting ATP synthase activity, rotational mechanism"/>
    <property type="evidence" value="ECO:0007669"/>
    <property type="project" value="UniProtKB-UniRule"/>
</dbReference>
<keyword evidence="5 8" id="KW-0472">Membrane</keyword>
<keyword evidence="12" id="KW-1185">Reference proteome</keyword>
<keyword evidence="7 8" id="KW-0066">ATP synthesis</keyword>
<keyword evidence="8" id="KW-1003">Cell membrane</keyword>
<keyword evidence="6 8" id="KW-0139">CF(1)</keyword>
<evidence type="ECO:0000259" key="10">
    <source>
        <dbReference type="Pfam" id="PF02823"/>
    </source>
</evidence>
<dbReference type="GO" id="GO:0045259">
    <property type="term" value="C:proton-transporting ATP synthase complex"/>
    <property type="evidence" value="ECO:0007669"/>
    <property type="project" value="UniProtKB-KW"/>
</dbReference>
<dbReference type="InterPro" id="IPR001469">
    <property type="entry name" value="ATP_synth_F1_dsu/esu"/>
</dbReference>
<accession>A0A7M1QVU0</accession>
<dbReference type="InterPro" id="IPR020546">
    <property type="entry name" value="ATP_synth_F1_dsu/esu_N"/>
</dbReference>
<evidence type="ECO:0000256" key="8">
    <source>
        <dbReference type="HAMAP-Rule" id="MF_00530"/>
    </source>
</evidence>
<keyword evidence="3 8" id="KW-0813">Transport</keyword>
<dbReference type="Proteomes" id="UP000595053">
    <property type="component" value="Chromosome"/>
</dbReference>
<evidence type="ECO:0000256" key="9">
    <source>
        <dbReference type="RuleBase" id="RU003656"/>
    </source>
</evidence>
<dbReference type="PANTHER" id="PTHR13822">
    <property type="entry name" value="ATP SYNTHASE DELTA/EPSILON CHAIN"/>
    <property type="match status" value="1"/>
</dbReference>
<evidence type="ECO:0000256" key="3">
    <source>
        <dbReference type="ARBA" id="ARBA00022448"/>
    </source>
</evidence>
<comment type="subcellular location">
    <subcellularLocation>
        <location evidence="1 8">Cell membrane</location>
        <topology evidence="1 8">Peripheral membrane protein</topology>
    </subcellularLocation>
</comment>
<dbReference type="Pfam" id="PF02823">
    <property type="entry name" value="ATP-synt_DE_N"/>
    <property type="match status" value="1"/>
</dbReference>
<evidence type="ECO:0000256" key="5">
    <source>
        <dbReference type="ARBA" id="ARBA00023136"/>
    </source>
</evidence>
<sequence>MRLEIVARAGALYEGEVSEVVVPAYNGEMGILPNHAPIMAVLYKGSVRFVENGTRKSVEIGNGFMTVDQDDITIVVEDFDDQEANAKIIDDLATEQD</sequence>
<feature type="domain" description="ATP synthase F1 complex delta/epsilon subunit N-terminal" evidence="10">
    <location>
        <begin position="1"/>
        <end position="78"/>
    </location>
</feature>
<reference evidence="11 12" key="1">
    <citation type="submission" date="2020-10" db="EMBL/GenBank/DDBJ databases">
        <title>Trueperella pecoris sp. nov. isolated from bovine and porcine specimens.</title>
        <authorList>
            <person name="Schoenecker L."/>
            <person name="Schnydrig P."/>
            <person name="Brodard I."/>
            <person name="Thomann A."/>
            <person name="Hemphill A."/>
            <person name="Rodriguez-Campos S."/>
            <person name="Perreten V."/>
            <person name="Jores J."/>
            <person name="Kittl S."/>
        </authorList>
    </citation>
    <scope>NUCLEOTIDE SEQUENCE [LARGE SCALE GENOMIC DNA]</scope>
    <source>
        <strain evidence="11 12">15A0121</strain>
    </source>
</reference>
<organism evidence="11 12">
    <name type="scientific">Trueperella pecoris</name>
    <dbReference type="NCBI Taxonomy" id="2733571"/>
    <lineage>
        <taxon>Bacteria</taxon>
        <taxon>Bacillati</taxon>
        <taxon>Actinomycetota</taxon>
        <taxon>Actinomycetes</taxon>
        <taxon>Actinomycetales</taxon>
        <taxon>Actinomycetaceae</taxon>
        <taxon>Trueperella</taxon>
    </lineage>
</organism>
<dbReference type="SUPFAM" id="SSF51344">
    <property type="entry name" value="Epsilon subunit of F1F0-ATP synthase N-terminal domain"/>
    <property type="match status" value="1"/>
</dbReference>
<evidence type="ECO:0000313" key="11">
    <source>
        <dbReference type="EMBL" id="QOR46129.1"/>
    </source>
</evidence>
<evidence type="ECO:0000256" key="6">
    <source>
        <dbReference type="ARBA" id="ARBA00023196"/>
    </source>
</evidence>
<dbReference type="NCBIfam" id="TIGR01216">
    <property type="entry name" value="ATP_synt_epsi"/>
    <property type="match status" value="1"/>
</dbReference>
<gene>
    <name evidence="8 11" type="primary">atpC</name>
    <name evidence="11" type="ORF">INS88_02630</name>
</gene>
<evidence type="ECO:0000313" key="12">
    <source>
        <dbReference type="Proteomes" id="UP000595053"/>
    </source>
</evidence>
<dbReference type="GO" id="GO:0005524">
    <property type="term" value="F:ATP binding"/>
    <property type="evidence" value="ECO:0007669"/>
    <property type="project" value="UniProtKB-UniRule"/>
</dbReference>
<proteinExistence type="inferred from homology"/>
<evidence type="ECO:0000256" key="1">
    <source>
        <dbReference type="ARBA" id="ARBA00004202"/>
    </source>
</evidence>
<dbReference type="GO" id="GO:0005886">
    <property type="term" value="C:plasma membrane"/>
    <property type="evidence" value="ECO:0007669"/>
    <property type="project" value="UniProtKB-SubCell"/>
</dbReference>
<dbReference type="EMBL" id="CP063213">
    <property type="protein sequence ID" value="QOR46129.1"/>
    <property type="molecule type" value="Genomic_DNA"/>
</dbReference>
<comment type="subunit">
    <text evidence="8 9">F-type ATPases have 2 components, CF(1) - the catalytic core - and CF(0) - the membrane proton channel. CF(1) has five subunits: alpha(3), beta(3), gamma(1), delta(1), epsilon(1). CF(0) has three main subunits: a, b and c.</text>
</comment>
<name>A0A7M1QVU0_9ACTO</name>
<dbReference type="HAMAP" id="MF_00530">
    <property type="entry name" value="ATP_synth_epsil_bac"/>
    <property type="match status" value="1"/>
</dbReference>
<dbReference type="AlphaFoldDB" id="A0A7M1QVU0"/>
<keyword evidence="8" id="KW-0375">Hydrogen ion transport</keyword>
<evidence type="ECO:0000256" key="7">
    <source>
        <dbReference type="ARBA" id="ARBA00023310"/>
    </source>
</evidence>
<dbReference type="InterPro" id="IPR036771">
    <property type="entry name" value="ATPsynth_dsu/esu_N"/>
</dbReference>
<evidence type="ECO:0000256" key="2">
    <source>
        <dbReference type="ARBA" id="ARBA00005712"/>
    </source>
</evidence>
<comment type="function">
    <text evidence="8">Produces ATP from ADP in the presence of a proton gradient across the membrane.</text>
</comment>
<dbReference type="PANTHER" id="PTHR13822:SF10">
    <property type="entry name" value="ATP SYNTHASE EPSILON CHAIN, CHLOROPLASTIC"/>
    <property type="match status" value="1"/>
</dbReference>
<dbReference type="RefSeq" id="WP_193326171.1">
    <property type="nucleotide sequence ID" value="NZ_CP053291.1"/>
</dbReference>
<protein>
    <recommendedName>
        <fullName evidence="8">ATP synthase epsilon chain</fullName>
    </recommendedName>
    <alternativeName>
        <fullName evidence="8">ATP synthase F1 sector epsilon subunit</fullName>
    </alternativeName>
    <alternativeName>
        <fullName evidence="8">F-ATPase epsilon subunit</fullName>
    </alternativeName>
</protein>
<keyword evidence="4 8" id="KW-0406">Ion transport</keyword>
<dbReference type="CDD" id="cd12152">
    <property type="entry name" value="F1-ATPase_delta"/>
    <property type="match status" value="1"/>
</dbReference>
<dbReference type="Gene3D" id="2.60.15.10">
    <property type="entry name" value="F0F1 ATP synthase delta/epsilon subunit, N-terminal"/>
    <property type="match status" value="1"/>
</dbReference>
<comment type="similarity">
    <text evidence="2 8 9">Belongs to the ATPase epsilon chain family.</text>
</comment>
<evidence type="ECO:0000256" key="4">
    <source>
        <dbReference type="ARBA" id="ARBA00023065"/>
    </source>
</evidence>